<evidence type="ECO:0000313" key="1">
    <source>
        <dbReference type="EMBL" id="MQU29518.1"/>
    </source>
</evidence>
<sequence>MFATKANGNYGMRIWGANGQLVFDTGATPVTVTRASNSWSYVSYGAQGPIGTATYYKCNIASGPLLEDEYFMINPFSRTMLAPNNVTSMNAGIRWVYTSNELSLYAIGSRANWYDIGAPGAVFARLPGS</sequence>
<reference evidence="1 2" key="1">
    <citation type="submission" date="2019-10" db="EMBL/GenBank/DDBJ databases">
        <title>Evaluation of single-gene subtyping targets for Pseudomonas.</title>
        <authorList>
            <person name="Reichler S.J."/>
            <person name="Orsi R.H."/>
            <person name="Wiedmann M."/>
            <person name="Martin N.H."/>
            <person name="Murphy S.I."/>
        </authorList>
    </citation>
    <scope>NUCLEOTIDE SEQUENCE [LARGE SCALE GENOMIC DNA]</scope>
    <source>
        <strain evidence="1 2">FSL R10-1984</strain>
    </source>
</reference>
<proteinExistence type="predicted"/>
<name>A0A7X1Y597_9PSED</name>
<dbReference type="Proteomes" id="UP000437970">
    <property type="component" value="Unassembled WGS sequence"/>
</dbReference>
<dbReference type="EMBL" id="WIVW01000075">
    <property type="protein sequence ID" value="MQU29518.1"/>
    <property type="molecule type" value="Genomic_DNA"/>
</dbReference>
<protein>
    <submittedName>
        <fullName evidence="1">Uncharacterized protein</fullName>
    </submittedName>
</protein>
<comment type="caution">
    <text evidence="1">The sequence shown here is derived from an EMBL/GenBank/DDBJ whole genome shotgun (WGS) entry which is preliminary data.</text>
</comment>
<organism evidence="1 2">
    <name type="scientific">Pseudomonas helleri</name>
    <dbReference type="NCBI Taxonomy" id="1608996"/>
    <lineage>
        <taxon>Bacteria</taxon>
        <taxon>Pseudomonadati</taxon>
        <taxon>Pseudomonadota</taxon>
        <taxon>Gammaproteobacteria</taxon>
        <taxon>Pseudomonadales</taxon>
        <taxon>Pseudomonadaceae</taxon>
        <taxon>Pseudomonas</taxon>
    </lineage>
</organism>
<gene>
    <name evidence="1" type="ORF">GHO29_23985</name>
</gene>
<dbReference type="AlphaFoldDB" id="A0A7X1Y597"/>
<evidence type="ECO:0000313" key="2">
    <source>
        <dbReference type="Proteomes" id="UP000437970"/>
    </source>
</evidence>
<accession>A0A7X1Y597</accession>